<dbReference type="NCBIfam" id="TIGR00369">
    <property type="entry name" value="unchar_dom_1"/>
    <property type="match status" value="1"/>
</dbReference>
<reference evidence="4" key="1">
    <citation type="journal article" date="2021" name="Microb. Physiol.">
        <title>Proteogenomic Insights into the Physiology of Marine, Sulfate-Reducing, Filamentous Desulfonema limicola and Desulfonema magnum.</title>
        <authorList>
            <person name="Schnaars V."/>
            <person name="Wohlbrand L."/>
            <person name="Scheve S."/>
            <person name="Hinrichs C."/>
            <person name="Reinhardt R."/>
            <person name="Rabus R."/>
        </authorList>
    </citation>
    <scope>NUCLEOTIDE SEQUENCE</scope>
    <source>
        <strain evidence="4">4be13</strain>
    </source>
</reference>
<dbReference type="InterPro" id="IPR029069">
    <property type="entry name" value="HotDog_dom_sf"/>
</dbReference>
<evidence type="ECO:0000256" key="1">
    <source>
        <dbReference type="ARBA" id="ARBA00008324"/>
    </source>
</evidence>
<dbReference type="Gene3D" id="3.10.129.10">
    <property type="entry name" value="Hotdog Thioesterase"/>
    <property type="match status" value="1"/>
</dbReference>
<dbReference type="SUPFAM" id="SSF54637">
    <property type="entry name" value="Thioesterase/thiol ester dehydrase-isomerase"/>
    <property type="match status" value="1"/>
</dbReference>
<dbReference type="PANTHER" id="PTHR21660:SF1">
    <property type="entry name" value="ACYL-COENZYME A THIOESTERASE 13"/>
    <property type="match status" value="1"/>
</dbReference>
<gene>
    <name evidence="4" type="ORF">dnm_058720</name>
</gene>
<dbReference type="InterPro" id="IPR003736">
    <property type="entry name" value="PAAI_dom"/>
</dbReference>
<dbReference type="CDD" id="cd03443">
    <property type="entry name" value="PaaI_thioesterase"/>
    <property type="match status" value="1"/>
</dbReference>
<proteinExistence type="inferred from homology"/>
<dbReference type="Proteomes" id="UP000663722">
    <property type="component" value="Chromosome"/>
</dbReference>
<dbReference type="EMBL" id="CP061800">
    <property type="protein sequence ID" value="QTA89815.1"/>
    <property type="molecule type" value="Genomic_DNA"/>
</dbReference>
<dbReference type="KEGG" id="dmm:dnm_058720"/>
<dbReference type="Pfam" id="PF03061">
    <property type="entry name" value="4HBT"/>
    <property type="match status" value="1"/>
</dbReference>
<dbReference type="InterPro" id="IPR039298">
    <property type="entry name" value="ACOT13"/>
</dbReference>
<accession>A0A975BRM9</accession>
<protein>
    <submittedName>
        <fullName evidence="4">Phenylacetic acid degradation thioesterase</fullName>
    </submittedName>
</protein>
<evidence type="ECO:0000313" key="5">
    <source>
        <dbReference type="Proteomes" id="UP000663722"/>
    </source>
</evidence>
<name>A0A975BRM9_9BACT</name>
<comment type="similarity">
    <text evidence="1">Belongs to the thioesterase PaaI family.</text>
</comment>
<dbReference type="AlphaFoldDB" id="A0A975BRM9"/>
<keyword evidence="2" id="KW-0378">Hydrolase</keyword>
<organism evidence="4 5">
    <name type="scientific">Desulfonema magnum</name>
    <dbReference type="NCBI Taxonomy" id="45655"/>
    <lineage>
        <taxon>Bacteria</taxon>
        <taxon>Pseudomonadati</taxon>
        <taxon>Thermodesulfobacteriota</taxon>
        <taxon>Desulfobacteria</taxon>
        <taxon>Desulfobacterales</taxon>
        <taxon>Desulfococcaceae</taxon>
        <taxon>Desulfonema</taxon>
    </lineage>
</organism>
<sequence length="158" mass="17385">MKTPNPEHIKKLSSLINISPYPSLLSMKLTDIGTGYARIELDIEKKHTQLRGVVHGGVFATLIDTVAFWAAYYEIEDPDAWMASVDLKLNYLAPAVSGKLIATGQRIKMGRKLCYADAKVTNAEGKLLAHGSSTLMVLHETKMSGKSLQLPPKFIESK</sequence>
<dbReference type="PANTHER" id="PTHR21660">
    <property type="entry name" value="THIOESTERASE SUPERFAMILY MEMBER-RELATED"/>
    <property type="match status" value="1"/>
</dbReference>
<dbReference type="RefSeq" id="WP_207678280.1">
    <property type="nucleotide sequence ID" value="NZ_CP061800.1"/>
</dbReference>
<feature type="domain" description="Thioesterase" evidence="3">
    <location>
        <begin position="52"/>
        <end position="128"/>
    </location>
</feature>
<dbReference type="GO" id="GO:0047617">
    <property type="term" value="F:fatty acyl-CoA hydrolase activity"/>
    <property type="evidence" value="ECO:0007669"/>
    <property type="project" value="InterPro"/>
</dbReference>
<evidence type="ECO:0000313" key="4">
    <source>
        <dbReference type="EMBL" id="QTA89815.1"/>
    </source>
</evidence>
<evidence type="ECO:0000256" key="2">
    <source>
        <dbReference type="ARBA" id="ARBA00022801"/>
    </source>
</evidence>
<dbReference type="InterPro" id="IPR006683">
    <property type="entry name" value="Thioestr_dom"/>
</dbReference>
<keyword evidence="5" id="KW-1185">Reference proteome</keyword>
<evidence type="ECO:0000259" key="3">
    <source>
        <dbReference type="Pfam" id="PF03061"/>
    </source>
</evidence>